<dbReference type="InterPro" id="IPR038595">
    <property type="entry name" value="LOR_sf"/>
</dbReference>
<sequence>MLATPRIKLTPVAPTLGNPDQVRSEETTIILRKNAWDWGDTDGYTIVVASATPGSARDKMEVLNEVGTHLYDIKNRISVHRTMQGKRDQHEFFEMQNEKTQKGTTDHESVMTGWWKDTSGTRRFAIKGNWYKGEAVVWLSESNHPIGTILTADSQEGYQRVGGETKGEEDYQVRVAPGVDLQVFAGICIAAETILAKAAK</sequence>
<dbReference type="SUPFAM" id="SSF54518">
    <property type="entry name" value="Tubby C-terminal domain-like"/>
    <property type="match status" value="1"/>
</dbReference>
<dbReference type="Proteomes" id="UP000006757">
    <property type="component" value="Unassembled WGS sequence"/>
</dbReference>
<proteinExistence type="inferred from homology"/>
<evidence type="ECO:0000256" key="1">
    <source>
        <dbReference type="ARBA" id="ARBA00005437"/>
    </source>
</evidence>
<dbReference type="InterPro" id="IPR007612">
    <property type="entry name" value="LOR"/>
</dbReference>
<comment type="similarity">
    <text evidence="1">Belongs to the LOR family.</text>
</comment>
<dbReference type="HOGENOM" id="CLU_1367109_0_0_1"/>
<organism evidence="2 3">
    <name type="scientific">Trichosporon asahii var. asahii (strain CBS 8904)</name>
    <name type="common">Yeast</name>
    <dbReference type="NCBI Taxonomy" id="1220162"/>
    <lineage>
        <taxon>Eukaryota</taxon>
        <taxon>Fungi</taxon>
        <taxon>Dikarya</taxon>
        <taxon>Basidiomycota</taxon>
        <taxon>Agaricomycotina</taxon>
        <taxon>Tremellomycetes</taxon>
        <taxon>Trichosporonales</taxon>
        <taxon>Trichosporonaceae</taxon>
        <taxon>Trichosporon</taxon>
    </lineage>
</organism>
<gene>
    <name evidence="2" type="ORF">A1Q2_07031</name>
</gene>
<evidence type="ECO:0000313" key="2">
    <source>
        <dbReference type="EMBL" id="EKC98671.1"/>
    </source>
</evidence>
<dbReference type="EMBL" id="AMBO01000384">
    <property type="protein sequence ID" value="EKC98671.1"/>
    <property type="molecule type" value="Genomic_DNA"/>
</dbReference>
<dbReference type="Gene3D" id="2.40.160.200">
    <property type="entry name" value="LURP1-related"/>
    <property type="match status" value="1"/>
</dbReference>
<accession>K1VHT7</accession>
<reference evidence="2 3" key="1">
    <citation type="journal article" date="2012" name="Eukaryot. Cell">
        <title>Genome sequence of the Trichosporon asahii environmental strain CBS 8904.</title>
        <authorList>
            <person name="Yang R.Y."/>
            <person name="Li H.T."/>
            <person name="Zhu H."/>
            <person name="Zhou G.P."/>
            <person name="Wang M."/>
            <person name="Wang L."/>
        </authorList>
    </citation>
    <scope>NUCLEOTIDE SEQUENCE [LARGE SCALE GENOMIC DNA]</scope>
    <source>
        <strain evidence="2 3">CBS 8904</strain>
    </source>
</reference>
<protein>
    <submittedName>
        <fullName evidence="2">Uncharacterized protein</fullName>
    </submittedName>
</protein>
<dbReference type="InterPro" id="IPR025659">
    <property type="entry name" value="Tubby-like_C"/>
</dbReference>
<dbReference type="AlphaFoldDB" id="K1VHT7"/>
<dbReference type="InParanoid" id="K1VHT7"/>
<name>K1VHT7_TRIAC</name>
<comment type="caution">
    <text evidence="2">The sequence shown here is derived from an EMBL/GenBank/DDBJ whole genome shotgun (WGS) entry which is preliminary data.</text>
</comment>
<keyword evidence="3" id="KW-1185">Reference proteome</keyword>
<evidence type="ECO:0000313" key="3">
    <source>
        <dbReference type="Proteomes" id="UP000006757"/>
    </source>
</evidence>
<dbReference type="Pfam" id="PF04525">
    <property type="entry name" value="LOR"/>
    <property type="match status" value="1"/>
</dbReference>